<evidence type="ECO:0000256" key="4">
    <source>
        <dbReference type="ARBA" id="ARBA00022859"/>
    </source>
</evidence>
<feature type="domain" description="Ig-like" evidence="10">
    <location>
        <begin position="32"/>
        <end position="116"/>
    </location>
</feature>
<feature type="signal peptide" evidence="9">
    <location>
        <begin position="1"/>
        <end position="21"/>
    </location>
</feature>
<reference evidence="12" key="1">
    <citation type="submission" date="2024-04" db="EMBL/GenBank/DDBJ databases">
        <title>Salinicola lusitanus LLJ914,a marine bacterium isolated from the Okinawa Trough.</title>
        <authorList>
            <person name="Li J."/>
        </authorList>
    </citation>
    <scope>NUCLEOTIDE SEQUENCE [LARGE SCALE GENOMIC DNA]</scope>
</reference>
<evidence type="ECO:0000313" key="12">
    <source>
        <dbReference type="Proteomes" id="UP001460270"/>
    </source>
</evidence>
<dbReference type="InterPro" id="IPR013783">
    <property type="entry name" value="Ig-like_fold"/>
</dbReference>
<keyword evidence="4" id="KW-0391">Immunity</keyword>
<comment type="subcellular location">
    <subcellularLocation>
        <location evidence="1">Cell membrane</location>
    </subcellularLocation>
</comment>
<organism evidence="11 12">
    <name type="scientific">Mugilogobius chulae</name>
    <name type="common">yellowstripe goby</name>
    <dbReference type="NCBI Taxonomy" id="88201"/>
    <lineage>
        <taxon>Eukaryota</taxon>
        <taxon>Metazoa</taxon>
        <taxon>Chordata</taxon>
        <taxon>Craniata</taxon>
        <taxon>Vertebrata</taxon>
        <taxon>Euteleostomi</taxon>
        <taxon>Actinopterygii</taxon>
        <taxon>Neopterygii</taxon>
        <taxon>Teleostei</taxon>
        <taxon>Neoteleostei</taxon>
        <taxon>Acanthomorphata</taxon>
        <taxon>Gobiaria</taxon>
        <taxon>Gobiiformes</taxon>
        <taxon>Gobioidei</taxon>
        <taxon>Gobiidae</taxon>
        <taxon>Gobionellinae</taxon>
        <taxon>Mugilogobius</taxon>
    </lineage>
</organism>
<feature type="domain" description="Ig-like" evidence="10">
    <location>
        <begin position="130"/>
        <end position="233"/>
    </location>
</feature>
<evidence type="ECO:0000256" key="1">
    <source>
        <dbReference type="ARBA" id="ARBA00004236"/>
    </source>
</evidence>
<dbReference type="Gene3D" id="2.60.40.10">
    <property type="entry name" value="Immunoglobulins"/>
    <property type="match status" value="6"/>
</dbReference>
<evidence type="ECO:0000256" key="2">
    <source>
        <dbReference type="ARBA" id="ARBA00022475"/>
    </source>
</evidence>
<dbReference type="InterPro" id="IPR036179">
    <property type="entry name" value="Ig-like_dom_sf"/>
</dbReference>
<dbReference type="EMBL" id="JBBPFD010000012">
    <property type="protein sequence ID" value="KAK7904655.1"/>
    <property type="molecule type" value="Genomic_DNA"/>
</dbReference>
<accession>A0AAW0NSI9</accession>
<keyword evidence="8" id="KW-1133">Transmembrane helix</keyword>
<feature type="chain" id="PRO_5044024536" description="Ig-like domain-containing protein" evidence="9">
    <location>
        <begin position="22"/>
        <end position="900"/>
    </location>
</feature>
<feature type="domain" description="Ig-like" evidence="10">
    <location>
        <begin position="593"/>
        <end position="696"/>
    </location>
</feature>
<evidence type="ECO:0000259" key="10">
    <source>
        <dbReference type="PROSITE" id="PS50835"/>
    </source>
</evidence>
<dbReference type="InterPro" id="IPR052051">
    <property type="entry name" value="TCR_complex_component"/>
</dbReference>
<name>A0AAW0NSI9_9GOBI</name>
<dbReference type="GO" id="GO:0009617">
    <property type="term" value="P:response to bacterium"/>
    <property type="evidence" value="ECO:0007669"/>
    <property type="project" value="TreeGrafter"/>
</dbReference>
<evidence type="ECO:0000256" key="7">
    <source>
        <dbReference type="ARBA" id="ARBA00023180"/>
    </source>
</evidence>
<dbReference type="SMART" id="SM00406">
    <property type="entry name" value="IGv"/>
    <property type="match status" value="3"/>
</dbReference>
<dbReference type="SUPFAM" id="SSF48726">
    <property type="entry name" value="Immunoglobulin"/>
    <property type="match status" value="6"/>
</dbReference>
<keyword evidence="8" id="KW-0812">Transmembrane</keyword>
<evidence type="ECO:0000313" key="11">
    <source>
        <dbReference type="EMBL" id="KAK7904655.1"/>
    </source>
</evidence>
<dbReference type="Pfam" id="PF07686">
    <property type="entry name" value="V-set"/>
    <property type="match status" value="6"/>
</dbReference>
<dbReference type="InterPro" id="IPR003599">
    <property type="entry name" value="Ig_sub"/>
</dbReference>
<dbReference type="Proteomes" id="UP001460270">
    <property type="component" value="Unassembled WGS sequence"/>
</dbReference>
<dbReference type="GO" id="GO:0005886">
    <property type="term" value="C:plasma membrane"/>
    <property type="evidence" value="ECO:0007669"/>
    <property type="project" value="UniProtKB-SubCell"/>
</dbReference>
<dbReference type="InterPro" id="IPR013106">
    <property type="entry name" value="Ig_V-set"/>
</dbReference>
<comment type="caution">
    <text evidence="11">The sequence shown here is derived from an EMBL/GenBank/DDBJ whole genome shotgun (WGS) entry which is preliminary data.</text>
</comment>
<evidence type="ECO:0000256" key="5">
    <source>
        <dbReference type="ARBA" id="ARBA00023136"/>
    </source>
</evidence>
<feature type="transmembrane region" description="Helical" evidence="8">
    <location>
        <begin position="818"/>
        <end position="840"/>
    </location>
</feature>
<evidence type="ECO:0000256" key="9">
    <source>
        <dbReference type="SAM" id="SignalP"/>
    </source>
</evidence>
<proteinExistence type="predicted"/>
<keyword evidence="12" id="KW-1185">Reference proteome</keyword>
<keyword evidence="3 9" id="KW-0732">Signal</keyword>
<dbReference type="InterPro" id="IPR003598">
    <property type="entry name" value="Ig_sub2"/>
</dbReference>
<gene>
    <name evidence="11" type="ORF">WMY93_017262</name>
</gene>
<keyword evidence="2" id="KW-1003">Cell membrane</keyword>
<feature type="domain" description="Ig-like" evidence="10">
    <location>
        <begin position="701"/>
        <end position="809"/>
    </location>
</feature>
<keyword evidence="5 8" id="KW-0472">Membrane</keyword>
<dbReference type="PANTHER" id="PTHR19433">
    <property type="entry name" value="T-CELL RECEPTOR ALPHA CHAIN V REGION-RELATED"/>
    <property type="match status" value="1"/>
</dbReference>
<keyword evidence="6" id="KW-1015">Disulfide bond</keyword>
<feature type="domain" description="Ig-like" evidence="10">
    <location>
        <begin position="256"/>
        <end position="340"/>
    </location>
</feature>
<keyword evidence="7" id="KW-0325">Glycoprotein</keyword>
<dbReference type="InterPro" id="IPR007110">
    <property type="entry name" value="Ig-like_dom"/>
</dbReference>
<dbReference type="SMART" id="SM00408">
    <property type="entry name" value="IGc2"/>
    <property type="match status" value="4"/>
</dbReference>
<evidence type="ECO:0000256" key="6">
    <source>
        <dbReference type="ARBA" id="ARBA00023157"/>
    </source>
</evidence>
<sequence length="900" mass="98901">MTTILRVLCVILVWAQAKTQSQPEFPQSIELGATLEVNCRIYIGPRTLVWYKLDTGRKLQLLVSTNTRKSQKVLTHARCSVQSSESSSTLRVNNVTLEDAGTYYCGVMHEYDVSFAPGTEVLVVHGKSKPPASLLQTVVQSPDYISVQPGDSVTLKCSFTISNCPQDHISVTWKKKNSASEIVSWNSGTKKINCESQVNTGEASCVHNLTMTVSSADDGTYLCVVFACGNTLSGSGTKIQLHAQTESQFLQTAALGATVHVKCQIFSGLRTLVWYKLDSNRKLQQLASVNIREDRGILTNPRHSVQSSQTNSILSISNVTLEDAGTYFCGVIKEKEVVFAPGTEVVVQGKSKSPASLLQTVVQSPDYISVQPGDSVTLKCSFITSNCPQDHISVTWKKHSETISQNRSKKINCDGRANTGEASFVHNLTMTVSSADDGTYLCVVFACGHILLGSGSKIHLKDDCIKESSDVFDLSPKVFALTLLNIVLGVTVLVLLCVVCNNLQKQDSVDIRDESNQNIQAEDGVIYAKVNIRPSRAARERPFEETVLYSQTSHIWTLNIVRRLFSTTEREKMSTILTTLCLVVVWAQAKAQPQPEFFQTTTPGATFHVNCRIYRGERTLVWYKLDNSMKLHMVTSTNTKKGQNIYQDSRFSVQSSEKDNTLSVTNVTLEDSGIYFCGVINEHDVDFGQGTEVVVKEKSKPASLQTVVQSPDYVSVQPGDSVTLKCSFNTSNCPQDHISVTWKRNSSASDIISQIYGTKKIHCDSRANAGEASCVHNLTMTVSSADDGTYLCVVFACGNSLSGSGTKIQKTQDLSPNVIALIGSNAVVALVVFVLLWGIWRSSNKTEVDSCGHRSSCDYQPDDTLTYTAGRLVTSSRTATMKRRQNPDIYTQVWYRHCGE</sequence>
<evidence type="ECO:0000256" key="8">
    <source>
        <dbReference type="SAM" id="Phobius"/>
    </source>
</evidence>
<dbReference type="GO" id="GO:0002376">
    <property type="term" value="P:immune system process"/>
    <property type="evidence" value="ECO:0007669"/>
    <property type="project" value="UniProtKB-KW"/>
</dbReference>
<dbReference type="CDD" id="cd00099">
    <property type="entry name" value="IgV"/>
    <property type="match status" value="3"/>
</dbReference>
<feature type="transmembrane region" description="Helical" evidence="8">
    <location>
        <begin position="478"/>
        <end position="499"/>
    </location>
</feature>
<dbReference type="AlphaFoldDB" id="A0AAW0NSI9"/>
<evidence type="ECO:0000256" key="3">
    <source>
        <dbReference type="ARBA" id="ARBA00022729"/>
    </source>
</evidence>
<feature type="domain" description="Ig-like" evidence="10">
    <location>
        <begin position="354"/>
        <end position="444"/>
    </location>
</feature>
<dbReference type="PROSITE" id="PS50835">
    <property type="entry name" value="IG_LIKE"/>
    <property type="match status" value="6"/>
</dbReference>
<protein>
    <recommendedName>
        <fullName evidence="10">Ig-like domain-containing protein</fullName>
    </recommendedName>
</protein>
<dbReference type="SMART" id="SM00409">
    <property type="entry name" value="IG"/>
    <property type="match status" value="6"/>
</dbReference>